<reference evidence="1 2" key="1">
    <citation type="journal article" date="2015" name="Nature">
        <title>rRNA introns, odd ribosomes, and small enigmatic genomes across a large radiation of phyla.</title>
        <authorList>
            <person name="Brown C.T."/>
            <person name="Hug L.A."/>
            <person name="Thomas B.C."/>
            <person name="Sharon I."/>
            <person name="Castelle C.J."/>
            <person name="Singh A."/>
            <person name="Wilkins M.J."/>
            <person name="Williams K.H."/>
            <person name="Banfield J.F."/>
        </authorList>
    </citation>
    <scope>NUCLEOTIDE SEQUENCE [LARGE SCALE GENOMIC DNA]</scope>
</reference>
<dbReference type="AlphaFoldDB" id="A0A0G0HYP2"/>
<dbReference type="EMBL" id="LBSM01000022">
    <property type="protein sequence ID" value="KKQ17104.1"/>
    <property type="molecule type" value="Genomic_DNA"/>
</dbReference>
<proteinExistence type="predicted"/>
<dbReference type="Proteomes" id="UP000034508">
    <property type="component" value="Unassembled WGS sequence"/>
</dbReference>
<gene>
    <name evidence="1" type="ORF">US31_C0022G0001</name>
</gene>
<sequence length="232" mass="27876">MEKEYFCFLDETGLLNRAEDRFFALGMIKCHSPHNLYLKIKNLKDKIHFYDEIKWNKVGKKNYPVMKKILKIFIESRGFYFDCVVLDKKNMDFKTYFKENFWNVYEYFTKLLIKGNTGKDEGVCILADYYPCPNETNFESNIKNKINKEFNRQAVFGVCRMDSKGSEMLQLTDLILGTILYEFKIQESLIIKPSKYKQDLLKYFKKVSDVKSFYPEFRNNKFNIMNFHHNKK</sequence>
<accession>A0A0G0HYP2</accession>
<dbReference type="Pfam" id="PF12686">
    <property type="entry name" value="DUF3800"/>
    <property type="match status" value="1"/>
</dbReference>
<evidence type="ECO:0000313" key="2">
    <source>
        <dbReference type="Proteomes" id="UP000034508"/>
    </source>
</evidence>
<evidence type="ECO:0008006" key="3">
    <source>
        <dbReference type="Google" id="ProtNLM"/>
    </source>
</evidence>
<comment type="caution">
    <text evidence="1">The sequence shown here is derived from an EMBL/GenBank/DDBJ whole genome shotgun (WGS) entry which is preliminary data.</text>
</comment>
<dbReference type="InterPro" id="IPR024524">
    <property type="entry name" value="DUF3800"/>
</dbReference>
<evidence type="ECO:0000313" key="1">
    <source>
        <dbReference type="EMBL" id="KKQ17104.1"/>
    </source>
</evidence>
<protein>
    <recommendedName>
        <fullName evidence="3">DUF3800 domain-containing protein</fullName>
    </recommendedName>
</protein>
<name>A0A0G0HYP2_9BACT</name>
<organism evidence="1 2">
    <name type="scientific">Berkelbacteria bacterium GW2011_GWA1_36_9</name>
    <dbReference type="NCBI Taxonomy" id="1618331"/>
    <lineage>
        <taxon>Bacteria</taxon>
        <taxon>Candidatus Berkelbacteria</taxon>
    </lineage>
</organism>